<dbReference type="HOGENOM" id="CLU_2615119_0_0_5"/>
<evidence type="ECO:0000313" key="1">
    <source>
        <dbReference type="EMBL" id="EEZ29256.1"/>
    </source>
</evidence>
<dbReference type="Proteomes" id="UP000004659">
    <property type="component" value="Unassembled WGS sequence"/>
</dbReference>
<dbReference type="EMBL" id="EQ999534">
    <property type="protein sequence ID" value="EEZ29256.1"/>
    <property type="molecule type" value="Genomic_DNA"/>
</dbReference>
<protein>
    <submittedName>
        <fullName evidence="1">Uncharacterized protein</fullName>
    </submittedName>
</protein>
<gene>
    <name evidence="1" type="ORF">BALG_02609</name>
</gene>
<name>A0A0E1WZD6_9HYPH</name>
<dbReference type="RefSeq" id="WP_002966244.1">
    <property type="nucleotide sequence ID" value="NZ_EQ999534.1"/>
</dbReference>
<accession>A0A0E1WZD6</accession>
<dbReference type="GeneID" id="93015106"/>
<reference evidence="1" key="1">
    <citation type="submission" date="2009-01" db="EMBL/GenBank/DDBJ databases">
        <title>The Genome Sequence of Brucella pinnipedialis M292/94/1.</title>
        <authorList>
            <consortium name="The Broad Institute Genome Sequencing Platform"/>
            <person name="Ward D."/>
            <person name="Young S.K."/>
            <person name="Kodira C.D."/>
            <person name="Zeng Q."/>
            <person name="Koehrsen M."/>
            <person name="Alvarado L."/>
            <person name="Berlin A."/>
            <person name="Borenstein D."/>
            <person name="Chen Z."/>
            <person name="Engels R."/>
            <person name="Freedman E."/>
            <person name="Gellesch M."/>
            <person name="Goldberg J."/>
            <person name="Griggs A."/>
            <person name="Gujja S."/>
            <person name="Heiman D."/>
            <person name="Hepburn T."/>
            <person name="Howarth C."/>
            <person name="Jen D."/>
            <person name="Larson L."/>
            <person name="Lewis B."/>
            <person name="Mehta T."/>
            <person name="Park D."/>
            <person name="Pearson M."/>
            <person name="Roberts A."/>
            <person name="Saif S."/>
            <person name="Shea T."/>
            <person name="Shenoy N."/>
            <person name="Sisk P."/>
            <person name="Stolte C."/>
            <person name="Sykes S."/>
            <person name="Walk T."/>
            <person name="White J."/>
            <person name="Yandava C."/>
            <person name="Whatmore A.M."/>
            <person name="Perrett L.L."/>
            <person name="O'Callaghan D."/>
            <person name="Nusbaum C."/>
            <person name="Galagan J."/>
            <person name="Birren B."/>
        </authorList>
    </citation>
    <scope>NUCLEOTIDE SEQUENCE [LARGE SCALE GENOMIC DNA]</scope>
    <source>
        <strain evidence="1">M292/94/1</strain>
    </source>
</reference>
<proteinExistence type="predicted"/>
<sequence length="88" mass="9820">MSHRTIFLPKMAHPDTLDGPALLILSIAKTRMGAYPVYPPYRLGNTVNGEVRVCHRAPLGASDQLIVRRIAGYDCNTPQHRWSIIRPG</sequence>
<organism evidence="1">
    <name type="scientific">Brucella pinnipedialis M292/94/1</name>
    <dbReference type="NCBI Taxonomy" id="520462"/>
    <lineage>
        <taxon>Bacteria</taxon>
        <taxon>Pseudomonadati</taxon>
        <taxon>Pseudomonadota</taxon>
        <taxon>Alphaproteobacteria</taxon>
        <taxon>Hyphomicrobiales</taxon>
        <taxon>Brucellaceae</taxon>
        <taxon>Brucella/Ochrobactrum group</taxon>
        <taxon>Brucella</taxon>
    </lineage>
</organism>
<dbReference type="AlphaFoldDB" id="A0A0E1WZD6"/>